<proteinExistence type="predicted"/>
<accession>W9RC33</accession>
<dbReference type="EMBL" id="KE343994">
    <property type="protein sequence ID" value="EXB50297.1"/>
    <property type="molecule type" value="Genomic_DNA"/>
</dbReference>
<organism evidence="2 3">
    <name type="scientific">Morus notabilis</name>
    <dbReference type="NCBI Taxonomy" id="981085"/>
    <lineage>
        <taxon>Eukaryota</taxon>
        <taxon>Viridiplantae</taxon>
        <taxon>Streptophyta</taxon>
        <taxon>Embryophyta</taxon>
        <taxon>Tracheophyta</taxon>
        <taxon>Spermatophyta</taxon>
        <taxon>Magnoliopsida</taxon>
        <taxon>eudicotyledons</taxon>
        <taxon>Gunneridae</taxon>
        <taxon>Pentapetalae</taxon>
        <taxon>rosids</taxon>
        <taxon>fabids</taxon>
        <taxon>Rosales</taxon>
        <taxon>Moraceae</taxon>
        <taxon>Moreae</taxon>
        <taxon>Morus</taxon>
    </lineage>
</organism>
<sequence length="183" mass="20031">MSISARTTCSVCLDQVLSLFRPCARPVYIVRPGKPIRPVWTKCLAGSDYSAYSAYLDHVFGLLGLFFLVGLLGPHTRPVWAVLPYQPIRVVLLYYSAWSACSAYSATYTCSDQVLGMFGLFGLGTRHVRVGLLGLGARPVWLVRIKCSVCLGCSNPSAYLACSDQELNMFELFFPAGLLESSA</sequence>
<feature type="transmembrane region" description="Helical" evidence="1">
    <location>
        <begin position="54"/>
        <end position="73"/>
    </location>
</feature>
<keyword evidence="1" id="KW-0472">Membrane</keyword>
<gene>
    <name evidence="2" type="ORF">L484_017835</name>
</gene>
<evidence type="ECO:0000313" key="2">
    <source>
        <dbReference type="EMBL" id="EXB50297.1"/>
    </source>
</evidence>
<keyword evidence="3" id="KW-1185">Reference proteome</keyword>
<evidence type="ECO:0000256" key="1">
    <source>
        <dbReference type="SAM" id="Phobius"/>
    </source>
</evidence>
<keyword evidence="1" id="KW-1133">Transmembrane helix</keyword>
<dbReference type="Proteomes" id="UP000030645">
    <property type="component" value="Unassembled WGS sequence"/>
</dbReference>
<reference evidence="3" key="1">
    <citation type="submission" date="2013-01" db="EMBL/GenBank/DDBJ databases">
        <title>Draft Genome Sequence of a Mulberry Tree, Morus notabilis C.K. Schneid.</title>
        <authorList>
            <person name="He N."/>
            <person name="Zhao S."/>
        </authorList>
    </citation>
    <scope>NUCLEOTIDE SEQUENCE</scope>
</reference>
<keyword evidence="1" id="KW-0812">Transmembrane</keyword>
<evidence type="ECO:0000313" key="3">
    <source>
        <dbReference type="Proteomes" id="UP000030645"/>
    </source>
</evidence>
<dbReference type="AlphaFoldDB" id="W9RC33"/>
<protein>
    <submittedName>
        <fullName evidence="2">Uncharacterized protein</fullName>
    </submittedName>
</protein>
<name>W9RC33_9ROSA</name>